<dbReference type="KEGG" id="uth:DKZ56_13290"/>
<organism evidence="3 4">
    <name type="scientific">Ureibacillus thermophilus</name>
    <dbReference type="NCBI Taxonomy" id="367743"/>
    <lineage>
        <taxon>Bacteria</taxon>
        <taxon>Bacillati</taxon>
        <taxon>Bacillota</taxon>
        <taxon>Bacilli</taxon>
        <taxon>Bacillales</taxon>
        <taxon>Caryophanaceae</taxon>
        <taxon>Ureibacillus</taxon>
    </lineage>
</organism>
<dbReference type="RefSeq" id="WP_208650420.1">
    <property type="nucleotide sequence ID" value="NZ_CP036528.1"/>
</dbReference>
<evidence type="ECO:0000313" key="3">
    <source>
        <dbReference type="EMBL" id="QBK26736.1"/>
    </source>
</evidence>
<gene>
    <name evidence="3" type="ORF">DKZ56_13290</name>
</gene>
<keyword evidence="4" id="KW-1185">Reference proteome</keyword>
<evidence type="ECO:0000256" key="2">
    <source>
        <dbReference type="SAM" id="MobiDB-lite"/>
    </source>
</evidence>
<dbReference type="Proteomes" id="UP000291151">
    <property type="component" value="Chromosome"/>
</dbReference>
<accession>A0A4P6UWS3</accession>
<proteinExistence type="predicted"/>
<keyword evidence="1" id="KW-0175">Coiled coil</keyword>
<sequence length="214" mass="24021">MDLKELLGEELYTQVMEKIGDNKIDIVSNGNWIPKQKFDDLNTTVKDLKQQLKDRDAQLEDLKAKAAGNDELKAQIEELQAKNQQIQEEYETKIQQQQFDFALESALRDAKAKNPKAVKALLNTEAIKLVDGQLVGLEEQIKSLKETDDYLFVPDGLKGKTPPGAQNPTGNNKPNPFSKEHLNLTEQGRLIRENPEQAKQLIIQAGGNPTLYGL</sequence>
<protein>
    <submittedName>
        <fullName evidence="3">Scaffolding protein</fullName>
    </submittedName>
</protein>
<dbReference type="EMBL" id="CP036528">
    <property type="protein sequence ID" value="QBK26736.1"/>
    <property type="molecule type" value="Genomic_DNA"/>
</dbReference>
<evidence type="ECO:0000313" key="4">
    <source>
        <dbReference type="Proteomes" id="UP000291151"/>
    </source>
</evidence>
<feature type="coiled-coil region" evidence="1">
    <location>
        <begin position="38"/>
        <end position="96"/>
    </location>
</feature>
<feature type="region of interest" description="Disordered" evidence="2">
    <location>
        <begin position="157"/>
        <end position="180"/>
    </location>
</feature>
<evidence type="ECO:0000256" key="1">
    <source>
        <dbReference type="SAM" id="Coils"/>
    </source>
</evidence>
<dbReference type="AlphaFoldDB" id="A0A4P6UWS3"/>
<name>A0A4P6UWS3_9BACL</name>
<feature type="compositionally biased region" description="Polar residues" evidence="2">
    <location>
        <begin position="164"/>
        <end position="175"/>
    </location>
</feature>
<dbReference type="Pfam" id="PF06810">
    <property type="entry name" value="Phage_scaffold"/>
    <property type="match status" value="1"/>
</dbReference>
<reference evidence="3 4" key="1">
    <citation type="submission" date="2019-02" db="EMBL/GenBank/DDBJ databases">
        <title>Ureibacillus thermophilus.</title>
        <authorList>
            <person name="Sunny J.S."/>
            <person name="Natarajan A."/>
            <person name="Saleena L.M."/>
        </authorList>
    </citation>
    <scope>NUCLEOTIDE SEQUENCE [LARGE SCALE GENOMIC DNA]</scope>
    <source>
        <strain evidence="3 4">LM102</strain>
    </source>
</reference>
<dbReference type="InterPro" id="IPR009636">
    <property type="entry name" value="SCAF"/>
</dbReference>